<dbReference type="AlphaFoldDB" id="A0A1H9FI38"/>
<dbReference type="STRING" id="180197.SAMN02982919_00552"/>
<evidence type="ECO:0000313" key="2">
    <source>
        <dbReference type="EMBL" id="SEQ37143.1"/>
    </source>
</evidence>
<evidence type="ECO:0000313" key="3">
    <source>
        <dbReference type="Proteomes" id="UP000199766"/>
    </source>
</evidence>
<sequence>MKYEELKLRWEMCLEKIEEQESEIDRLVGELKRTLSALTLISEGLTVLDIMATVARPSEFEILFKDYAPFSNIMATYFPKPKKERKRKQPN</sequence>
<keyword evidence="1" id="KW-0175">Coiled coil</keyword>
<reference evidence="2 3" key="1">
    <citation type="submission" date="2016-10" db="EMBL/GenBank/DDBJ databases">
        <authorList>
            <person name="de Groot N.N."/>
        </authorList>
    </citation>
    <scope>NUCLEOTIDE SEQUENCE [LARGE SCALE GENOMIC DNA]</scope>
    <source>
        <strain evidence="2 3">ATCC 35958</strain>
    </source>
</reference>
<dbReference type="RefSeq" id="WP_091452342.1">
    <property type="nucleotide sequence ID" value="NZ_FOGD01000001.1"/>
</dbReference>
<dbReference type="Proteomes" id="UP000199766">
    <property type="component" value="Unassembled WGS sequence"/>
</dbReference>
<keyword evidence="3" id="KW-1185">Reference proteome</keyword>
<evidence type="ECO:0000256" key="1">
    <source>
        <dbReference type="SAM" id="Coils"/>
    </source>
</evidence>
<gene>
    <name evidence="2" type="ORF">SAMN02982919_00552</name>
</gene>
<dbReference type="EMBL" id="FOGD01000001">
    <property type="protein sequence ID" value="SEQ37143.1"/>
    <property type="molecule type" value="Genomic_DNA"/>
</dbReference>
<name>A0A1H9FI38_9BURK</name>
<organism evidence="2 3">
    <name type="scientific">Giesbergeria anulus</name>
    <dbReference type="NCBI Taxonomy" id="180197"/>
    <lineage>
        <taxon>Bacteria</taxon>
        <taxon>Pseudomonadati</taxon>
        <taxon>Pseudomonadota</taxon>
        <taxon>Betaproteobacteria</taxon>
        <taxon>Burkholderiales</taxon>
        <taxon>Comamonadaceae</taxon>
        <taxon>Giesbergeria</taxon>
    </lineage>
</organism>
<protein>
    <submittedName>
        <fullName evidence="2">Uncharacterized protein</fullName>
    </submittedName>
</protein>
<feature type="coiled-coil region" evidence="1">
    <location>
        <begin position="3"/>
        <end position="37"/>
    </location>
</feature>
<accession>A0A1H9FI38</accession>
<proteinExistence type="predicted"/>